<dbReference type="HOGENOM" id="CLU_013615_7_2_10"/>
<dbReference type="OrthoDB" id="669809at2"/>
<dbReference type="InterPro" id="IPR046357">
    <property type="entry name" value="PPIase_dom_sf"/>
</dbReference>
<keyword evidence="4 5" id="KW-0413">Isomerase</keyword>
<protein>
    <recommendedName>
        <fullName evidence="6">Peptidyl-prolyl cis-trans isomerase</fullName>
        <ecNumber evidence="6">5.2.1.8</ecNumber>
    </recommendedName>
</protein>
<dbReference type="Gene3D" id="3.10.50.40">
    <property type="match status" value="1"/>
</dbReference>
<evidence type="ECO:0000259" key="8">
    <source>
        <dbReference type="PROSITE" id="PS50059"/>
    </source>
</evidence>
<evidence type="ECO:0000313" key="10">
    <source>
        <dbReference type="Proteomes" id="UP000002774"/>
    </source>
</evidence>
<dbReference type="AlphaFoldDB" id="H1Y4R1"/>
<gene>
    <name evidence="9" type="ORF">Mucpa_4014</name>
</gene>
<feature type="domain" description="PPIase FKBP-type" evidence="8">
    <location>
        <begin position="72"/>
        <end position="156"/>
    </location>
</feature>
<dbReference type="Pfam" id="PF00254">
    <property type="entry name" value="FKBP_C"/>
    <property type="match status" value="1"/>
</dbReference>
<dbReference type="eggNOG" id="COG0545">
    <property type="taxonomic scope" value="Bacteria"/>
</dbReference>
<dbReference type="EC" id="5.2.1.8" evidence="6"/>
<organism evidence="9 10">
    <name type="scientific">Mucilaginibacter paludis DSM 18603</name>
    <dbReference type="NCBI Taxonomy" id="714943"/>
    <lineage>
        <taxon>Bacteria</taxon>
        <taxon>Pseudomonadati</taxon>
        <taxon>Bacteroidota</taxon>
        <taxon>Sphingobacteriia</taxon>
        <taxon>Sphingobacteriales</taxon>
        <taxon>Sphingobacteriaceae</taxon>
        <taxon>Mucilaginibacter</taxon>
    </lineage>
</organism>
<keyword evidence="7" id="KW-0732">Signal</keyword>
<dbReference type="PROSITE" id="PS50059">
    <property type="entry name" value="FKBP_PPIASE"/>
    <property type="match status" value="1"/>
</dbReference>
<dbReference type="SUPFAM" id="SSF54534">
    <property type="entry name" value="FKBP-like"/>
    <property type="match status" value="1"/>
</dbReference>
<dbReference type="PANTHER" id="PTHR43811:SF19">
    <property type="entry name" value="39 KDA FK506-BINDING NUCLEAR PROTEIN"/>
    <property type="match status" value="1"/>
</dbReference>
<proteinExistence type="inferred from homology"/>
<evidence type="ECO:0000256" key="1">
    <source>
        <dbReference type="ARBA" id="ARBA00000971"/>
    </source>
</evidence>
<dbReference type="RefSeq" id="WP_008508851.1">
    <property type="nucleotide sequence ID" value="NZ_CM001403.1"/>
</dbReference>
<evidence type="ECO:0000256" key="3">
    <source>
        <dbReference type="ARBA" id="ARBA00023110"/>
    </source>
</evidence>
<dbReference type="PROSITE" id="PS51257">
    <property type="entry name" value="PROKAR_LIPOPROTEIN"/>
    <property type="match status" value="1"/>
</dbReference>
<feature type="chain" id="PRO_5003557047" description="Peptidyl-prolyl cis-trans isomerase" evidence="7">
    <location>
        <begin position="20"/>
        <end position="156"/>
    </location>
</feature>
<evidence type="ECO:0000256" key="5">
    <source>
        <dbReference type="PROSITE-ProRule" id="PRU00277"/>
    </source>
</evidence>
<keyword evidence="3 5" id="KW-0697">Rotamase</keyword>
<evidence type="ECO:0000256" key="7">
    <source>
        <dbReference type="SAM" id="SignalP"/>
    </source>
</evidence>
<comment type="similarity">
    <text evidence="2 6">Belongs to the FKBP-type PPIase family.</text>
</comment>
<evidence type="ECO:0000256" key="6">
    <source>
        <dbReference type="RuleBase" id="RU003915"/>
    </source>
</evidence>
<comment type="catalytic activity">
    <reaction evidence="1 5 6">
        <text>[protein]-peptidylproline (omega=180) = [protein]-peptidylproline (omega=0)</text>
        <dbReference type="Rhea" id="RHEA:16237"/>
        <dbReference type="Rhea" id="RHEA-COMP:10747"/>
        <dbReference type="Rhea" id="RHEA-COMP:10748"/>
        <dbReference type="ChEBI" id="CHEBI:83833"/>
        <dbReference type="ChEBI" id="CHEBI:83834"/>
        <dbReference type="EC" id="5.2.1.8"/>
    </reaction>
</comment>
<dbReference type="PANTHER" id="PTHR43811">
    <property type="entry name" value="FKBP-TYPE PEPTIDYL-PROLYL CIS-TRANS ISOMERASE FKPA"/>
    <property type="match status" value="1"/>
</dbReference>
<reference evidence="9" key="1">
    <citation type="submission" date="2011-09" db="EMBL/GenBank/DDBJ databases">
        <title>The permanent draft genome of Mucilaginibacter paludis DSM 18603.</title>
        <authorList>
            <consortium name="US DOE Joint Genome Institute (JGI-PGF)"/>
            <person name="Lucas S."/>
            <person name="Han J."/>
            <person name="Lapidus A."/>
            <person name="Bruce D."/>
            <person name="Goodwin L."/>
            <person name="Pitluck S."/>
            <person name="Peters L."/>
            <person name="Kyrpides N."/>
            <person name="Mavromatis K."/>
            <person name="Ivanova N."/>
            <person name="Mikhailova N."/>
            <person name="Held B."/>
            <person name="Detter J.C."/>
            <person name="Tapia R."/>
            <person name="Han C."/>
            <person name="Land M."/>
            <person name="Hauser L."/>
            <person name="Markowitz V."/>
            <person name="Cheng J.-F."/>
            <person name="Hugenholtz P."/>
            <person name="Woyke T."/>
            <person name="Wu D."/>
            <person name="Tindall B."/>
            <person name="Brambilla E."/>
            <person name="Klenk H.-P."/>
            <person name="Eisen J.A."/>
        </authorList>
    </citation>
    <scope>NUCLEOTIDE SEQUENCE [LARGE SCALE GENOMIC DNA]</scope>
    <source>
        <strain evidence="9">DSM 18603</strain>
    </source>
</reference>
<evidence type="ECO:0000256" key="2">
    <source>
        <dbReference type="ARBA" id="ARBA00006577"/>
    </source>
</evidence>
<dbReference type="EMBL" id="CM001403">
    <property type="protein sequence ID" value="EHQ28105.1"/>
    <property type="molecule type" value="Genomic_DNA"/>
</dbReference>
<keyword evidence="10" id="KW-1185">Reference proteome</keyword>
<feature type="signal peptide" evidence="7">
    <location>
        <begin position="1"/>
        <end position="19"/>
    </location>
</feature>
<evidence type="ECO:0000256" key="4">
    <source>
        <dbReference type="ARBA" id="ARBA00023235"/>
    </source>
</evidence>
<dbReference type="InterPro" id="IPR001179">
    <property type="entry name" value="PPIase_FKBP_dom"/>
</dbReference>
<name>H1Y4R1_9SPHI</name>
<evidence type="ECO:0000313" key="9">
    <source>
        <dbReference type="EMBL" id="EHQ28105.1"/>
    </source>
</evidence>
<dbReference type="STRING" id="714943.Mucpa_4014"/>
<dbReference type="GO" id="GO:0003755">
    <property type="term" value="F:peptidyl-prolyl cis-trans isomerase activity"/>
    <property type="evidence" value="ECO:0007669"/>
    <property type="project" value="UniProtKB-UniRule"/>
</dbReference>
<dbReference type="Proteomes" id="UP000002774">
    <property type="component" value="Chromosome"/>
</dbReference>
<accession>H1Y4R1</accession>
<sequence length="156" mass="16251">MKKYIIALLILVSGLSACKKSATFDPAKQAIEDDATIQAYLKANPSITATKDASGLYYQIITPGTGNNPTGSSTVTVNYTGKLLDGTTFDTTTGKKSLTISLKSVIQGWTIGVPLIKTGGRILLIIPSGLAYGNSSAGSIPANTVLTFTIDLISFS</sequence>